<name>A0AAV5VAW6_9BILA</name>
<evidence type="ECO:0000256" key="1">
    <source>
        <dbReference type="SAM" id="MobiDB-lite"/>
    </source>
</evidence>
<comment type="caution">
    <text evidence="2">The sequence shown here is derived from an EMBL/GenBank/DDBJ whole genome shotgun (WGS) entry which is preliminary data.</text>
</comment>
<dbReference type="Proteomes" id="UP001432322">
    <property type="component" value="Unassembled WGS sequence"/>
</dbReference>
<proteinExistence type="predicted"/>
<feature type="region of interest" description="Disordered" evidence="1">
    <location>
        <begin position="55"/>
        <end position="89"/>
    </location>
</feature>
<accession>A0AAV5VAW6</accession>
<organism evidence="2 3">
    <name type="scientific">Pristionchus fissidentatus</name>
    <dbReference type="NCBI Taxonomy" id="1538716"/>
    <lineage>
        <taxon>Eukaryota</taxon>
        <taxon>Metazoa</taxon>
        <taxon>Ecdysozoa</taxon>
        <taxon>Nematoda</taxon>
        <taxon>Chromadorea</taxon>
        <taxon>Rhabditida</taxon>
        <taxon>Rhabditina</taxon>
        <taxon>Diplogasteromorpha</taxon>
        <taxon>Diplogasteroidea</taxon>
        <taxon>Neodiplogasteridae</taxon>
        <taxon>Pristionchus</taxon>
    </lineage>
</organism>
<reference evidence="2" key="1">
    <citation type="submission" date="2023-10" db="EMBL/GenBank/DDBJ databases">
        <title>Genome assembly of Pristionchus species.</title>
        <authorList>
            <person name="Yoshida K."/>
            <person name="Sommer R.J."/>
        </authorList>
    </citation>
    <scope>NUCLEOTIDE SEQUENCE</scope>
    <source>
        <strain evidence="2">RS5133</strain>
    </source>
</reference>
<sequence>RNIRPSHDSIVAYGLRRELENTRSSADPSSPCAKNRHIPSLLSLHIVPPNRYRFHPFLQRHPHPQHTHLRTTSTPRDYNQMPYTPRRPLHLPHEERFVYENIALRYA</sequence>
<feature type="non-terminal residue" evidence="2">
    <location>
        <position position="1"/>
    </location>
</feature>
<gene>
    <name evidence="2" type="ORF">PFISCL1PPCAC_7808</name>
</gene>
<evidence type="ECO:0000313" key="2">
    <source>
        <dbReference type="EMBL" id="GMT16511.1"/>
    </source>
</evidence>
<feature type="compositionally biased region" description="Basic residues" evidence="1">
    <location>
        <begin position="55"/>
        <end position="69"/>
    </location>
</feature>
<dbReference type="EMBL" id="BTSY01000002">
    <property type="protein sequence ID" value="GMT16511.1"/>
    <property type="molecule type" value="Genomic_DNA"/>
</dbReference>
<dbReference type="AlphaFoldDB" id="A0AAV5VAW6"/>
<evidence type="ECO:0000313" key="3">
    <source>
        <dbReference type="Proteomes" id="UP001432322"/>
    </source>
</evidence>
<keyword evidence="3" id="KW-1185">Reference proteome</keyword>
<protein>
    <submittedName>
        <fullName evidence="2">Uncharacterized protein</fullName>
    </submittedName>
</protein>